<feature type="transmembrane region" description="Helical" evidence="6">
    <location>
        <begin position="199"/>
        <end position="220"/>
    </location>
</feature>
<dbReference type="GO" id="GO:0016020">
    <property type="term" value="C:membrane"/>
    <property type="evidence" value="ECO:0007669"/>
    <property type="project" value="UniProtKB-SubCell"/>
</dbReference>
<comment type="subcellular location">
    <subcellularLocation>
        <location evidence="1">Membrane</location>
        <topology evidence="1">Multi-pass membrane protein</topology>
    </subcellularLocation>
</comment>
<feature type="region of interest" description="Disordered" evidence="5">
    <location>
        <begin position="546"/>
        <end position="566"/>
    </location>
</feature>
<dbReference type="InterPro" id="IPR007941">
    <property type="entry name" value="DUF726"/>
</dbReference>
<accession>A0A4S2MXP8</accession>
<evidence type="ECO:0000256" key="1">
    <source>
        <dbReference type="ARBA" id="ARBA00004141"/>
    </source>
</evidence>
<dbReference type="AlphaFoldDB" id="A0A4S2MXP8"/>
<gene>
    <name evidence="7" type="ORF">EX30DRAFT_363748</name>
</gene>
<feature type="compositionally biased region" description="Low complexity" evidence="5">
    <location>
        <begin position="617"/>
        <end position="627"/>
    </location>
</feature>
<evidence type="ECO:0000313" key="7">
    <source>
        <dbReference type="EMBL" id="TGZ81356.1"/>
    </source>
</evidence>
<evidence type="ECO:0000256" key="6">
    <source>
        <dbReference type="SAM" id="Phobius"/>
    </source>
</evidence>
<sequence length="676" mass="72913">MSDSSLTTLLTPSQRQDLFDLLSASIATLRAHIIQIFPTSSTADLKTNALTSFDTWRDSALSRFHEALDSSGEQSSQRGSSITAKATNLFSSTKPDPSSSSSSSSPPLTSLPEPTKQKLLAALLLLLLSLHTYDSRSRILLLSITSALSLPASTLSIIESTTAIGLLEAAQQEQQKKHATGGHGAPVTASASSKWTIPLVTLAGAALIGVTGGLATPLVAAGVSSILSGLGLGATAIATYLGTAASSTAVVGALFGVYGARRSNEIAERYVKEVGEFRLVRVKGEEGRLRVAVGVTGWVEEEVEREVVGVWRVVGGGLEVWAVRWETEGLVELGRAAGTMVREYATGWAKKQIIRRTILATLSSALWPLSLLKASKLVDNPFSTSLRAAHKTGHLLAHHLLSRPFGSRPITLLGFSLGSSVIFDCCRLLSRHESGFGIIENVVFIGAPVPAHQEEGWREVRAVAAGRVVNVFAERDWVLAFLYRTADWKRGVAGLQRVEGVEGVENVDVTESVGGHLEYRYQMQRILRSVLGEDVVDGEEVVVEVGEMGEEEEEEEEEEGCVAGEKEFEERVEREVEIREVEREEGVDGRGLVNNPCFNPQIQFQPPPPPPPPFPSIPSRSPSIPKPQRYCVTTTTQPIGIGDVITCITAPQRLFQGLDTRRDTRTPTVLWGETGN</sequence>
<evidence type="ECO:0000256" key="5">
    <source>
        <dbReference type="SAM" id="MobiDB-lite"/>
    </source>
</evidence>
<dbReference type="Proteomes" id="UP000298138">
    <property type="component" value="Unassembled WGS sequence"/>
</dbReference>
<name>A0A4S2MXP8_9PEZI</name>
<feature type="region of interest" description="Disordered" evidence="5">
    <location>
        <begin position="89"/>
        <end position="112"/>
    </location>
</feature>
<keyword evidence="8" id="KW-1185">Reference proteome</keyword>
<proteinExistence type="predicted"/>
<dbReference type="EMBL" id="ML220119">
    <property type="protein sequence ID" value="TGZ81356.1"/>
    <property type="molecule type" value="Genomic_DNA"/>
</dbReference>
<dbReference type="PANTHER" id="PTHR17920:SF22">
    <property type="entry name" value="DUF726 DOMAIN PROTEIN (AFU_ORTHOLOGUE AFUA_2G12860)"/>
    <property type="match status" value="1"/>
</dbReference>
<evidence type="ECO:0000256" key="4">
    <source>
        <dbReference type="ARBA" id="ARBA00023136"/>
    </source>
</evidence>
<protein>
    <submittedName>
        <fullName evidence="7">DUF726-domain-containing protein</fullName>
    </submittedName>
</protein>
<reference evidence="7 8" key="1">
    <citation type="submission" date="2019-04" db="EMBL/GenBank/DDBJ databases">
        <title>Comparative genomics and transcriptomics to analyze fruiting body development in filamentous ascomycetes.</title>
        <authorList>
            <consortium name="DOE Joint Genome Institute"/>
            <person name="Lutkenhaus R."/>
            <person name="Traeger S."/>
            <person name="Breuer J."/>
            <person name="Kuo A."/>
            <person name="Lipzen A."/>
            <person name="Pangilinan J."/>
            <person name="Dilworth D."/>
            <person name="Sandor L."/>
            <person name="Poggeler S."/>
            <person name="Barry K."/>
            <person name="Grigoriev I.V."/>
            <person name="Nowrousian M."/>
        </authorList>
    </citation>
    <scope>NUCLEOTIDE SEQUENCE [LARGE SCALE GENOMIC DNA]</scope>
    <source>
        <strain evidence="7 8">CBS 389.68</strain>
    </source>
</reference>
<keyword evidence="2 6" id="KW-0812">Transmembrane</keyword>
<feature type="compositionally biased region" description="Acidic residues" evidence="5">
    <location>
        <begin position="546"/>
        <end position="560"/>
    </location>
</feature>
<evidence type="ECO:0000313" key="8">
    <source>
        <dbReference type="Proteomes" id="UP000298138"/>
    </source>
</evidence>
<keyword evidence="4 6" id="KW-0472">Membrane</keyword>
<dbReference type="PANTHER" id="PTHR17920">
    <property type="entry name" value="TRANSMEMBRANE AND COILED-COIL DOMAIN-CONTAINING PROTEIN 4 TMCO4"/>
    <property type="match status" value="1"/>
</dbReference>
<feature type="region of interest" description="Disordered" evidence="5">
    <location>
        <begin position="599"/>
        <end position="627"/>
    </location>
</feature>
<feature type="compositionally biased region" description="Pro residues" evidence="5">
    <location>
        <begin position="605"/>
        <end position="616"/>
    </location>
</feature>
<evidence type="ECO:0000256" key="3">
    <source>
        <dbReference type="ARBA" id="ARBA00022989"/>
    </source>
</evidence>
<keyword evidence="3 6" id="KW-1133">Transmembrane helix</keyword>
<dbReference type="OrthoDB" id="277931at2759"/>
<feature type="transmembrane region" description="Helical" evidence="6">
    <location>
        <begin position="240"/>
        <end position="260"/>
    </location>
</feature>
<organism evidence="7 8">
    <name type="scientific">Ascodesmis nigricans</name>
    <dbReference type="NCBI Taxonomy" id="341454"/>
    <lineage>
        <taxon>Eukaryota</taxon>
        <taxon>Fungi</taxon>
        <taxon>Dikarya</taxon>
        <taxon>Ascomycota</taxon>
        <taxon>Pezizomycotina</taxon>
        <taxon>Pezizomycetes</taxon>
        <taxon>Pezizales</taxon>
        <taxon>Ascodesmidaceae</taxon>
        <taxon>Ascodesmis</taxon>
    </lineage>
</organism>
<evidence type="ECO:0000256" key="2">
    <source>
        <dbReference type="ARBA" id="ARBA00022692"/>
    </source>
</evidence>
<dbReference type="InParanoid" id="A0A4S2MXP8"/>
<dbReference type="Pfam" id="PF05277">
    <property type="entry name" value="DUF726"/>
    <property type="match status" value="1"/>
</dbReference>